<reference evidence="4 5" key="1">
    <citation type="journal article" date="2018" name="Int. J. Syst. Evol. Microbiol.">
        <title>Mesosutterella multiformis gen. nov., sp. nov., a member of the family Sutterellaceae and Sutterella megalosphaeroides sp. nov., isolated from human faeces.</title>
        <authorList>
            <person name="Sakamoto M."/>
            <person name="Ikeyama N."/>
            <person name="Kunihiro T."/>
            <person name="Iino T."/>
            <person name="Yuki M."/>
            <person name="Ohkuma M."/>
        </authorList>
    </citation>
    <scope>NUCLEOTIDE SEQUENCE [LARGE SCALE GENOMIC DNA]</scope>
    <source>
        <strain evidence="4 5">4NBBH2</strain>
    </source>
</reference>
<accession>A0A401LKW8</accession>
<evidence type="ECO:0000256" key="1">
    <source>
        <dbReference type="ARBA" id="ARBA00022679"/>
    </source>
</evidence>
<dbReference type="InterPro" id="IPR002173">
    <property type="entry name" value="Carboh/pur_kinase_PfkB_CS"/>
</dbReference>
<dbReference type="SUPFAM" id="SSF53613">
    <property type="entry name" value="Ribokinase-like"/>
    <property type="match status" value="1"/>
</dbReference>
<dbReference type="Proteomes" id="UP000266091">
    <property type="component" value="Unassembled WGS sequence"/>
</dbReference>
<evidence type="ECO:0000313" key="5">
    <source>
        <dbReference type="Proteomes" id="UP000266091"/>
    </source>
</evidence>
<dbReference type="RefSeq" id="WP_116269509.1">
    <property type="nucleotide sequence ID" value="NZ_BGZJ01000001.1"/>
</dbReference>
<feature type="domain" description="Carbohydrate kinase PfkB" evidence="3">
    <location>
        <begin position="34"/>
        <end position="294"/>
    </location>
</feature>
<keyword evidence="1" id="KW-0808">Transferase</keyword>
<dbReference type="GO" id="GO:0016301">
    <property type="term" value="F:kinase activity"/>
    <property type="evidence" value="ECO:0007669"/>
    <property type="project" value="UniProtKB-KW"/>
</dbReference>
<dbReference type="Gene3D" id="3.40.1190.20">
    <property type="match status" value="1"/>
</dbReference>
<dbReference type="EMBL" id="BGZJ01000001">
    <property type="protein sequence ID" value="GBO93040.1"/>
    <property type="molecule type" value="Genomic_DNA"/>
</dbReference>
<gene>
    <name evidence="4" type="ORF">MESMUL_03940</name>
</gene>
<comment type="caution">
    <text evidence="4">The sequence shown here is derived from an EMBL/GenBank/DDBJ whole genome shotgun (WGS) entry which is preliminary data.</text>
</comment>
<dbReference type="PANTHER" id="PTHR10584:SF166">
    <property type="entry name" value="RIBOKINASE"/>
    <property type="match status" value="1"/>
</dbReference>
<evidence type="ECO:0000259" key="3">
    <source>
        <dbReference type="Pfam" id="PF00294"/>
    </source>
</evidence>
<dbReference type="PANTHER" id="PTHR10584">
    <property type="entry name" value="SUGAR KINASE"/>
    <property type="match status" value="1"/>
</dbReference>
<organism evidence="4 5">
    <name type="scientific">Mesosutterella multiformis</name>
    <dbReference type="NCBI Taxonomy" id="2259133"/>
    <lineage>
        <taxon>Bacteria</taxon>
        <taxon>Pseudomonadati</taxon>
        <taxon>Pseudomonadota</taxon>
        <taxon>Betaproteobacteria</taxon>
        <taxon>Burkholderiales</taxon>
        <taxon>Sutterellaceae</taxon>
        <taxon>Mesosutterella</taxon>
    </lineage>
</organism>
<dbReference type="AlphaFoldDB" id="A0A388SCA0"/>
<dbReference type="CDD" id="cd01942">
    <property type="entry name" value="ribokinase_group_A"/>
    <property type="match status" value="1"/>
</dbReference>
<protein>
    <submittedName>
        <fullName evidence="4">Sugar kinase</fullName>
    </submittedName>
</protein>
<dbReference type="OrthoDB" id="9779730at2"/>
<dbReference type="Pfam" id="PF00294">
    <property type="entry name" value="PfkB"/>
    <property type="match status" value="1"/>
</dbReference>
<dbReference type="InterPro" id="IPR029056">
    <property type="entry name" value="Ribokinase-like"/>
</dbReference>
<dbReference type="InterPro" id="IPR011611">
    <property type="entry name" value="PfkB_dom"/>
</dbReference>
<evidence type="ECO:0000256" key="2">
    <source>
        <dbReference type="ARBA" id="ARBA00022777"/>
    </source>
</evidence>
<name>A0A388SCA0_9BURK</name>
<dbReference type="PROSITE" id="PS00584">
    <property type="entry name" value="PFKB_KINASES_2"/>
    <property type="match status" value="1"/>
</dbReference>
<keyword evidence="2 4" id="KW-0418">Kinase</keyword>
<evidence type="ECO:0000313" key="4">
    <source>
        <dbReference type="EMBL" id="GBO93040.1"/>
    </source>
</evidence>
<sequence>MAILISGSVAYDSVCSYGGRFDEMLLPDELSHLNLTFLADTLERYFGGCAGNIAWAMKAAGGSPRLLAMLGKDGAAYRDHLDKAGIDSRFVKDAPDEWTAQAFITTDSLGNQLTTFHAGAMDLLQVPDHEALSGVSAAHIAPGGLRSMASQGELYRKLGIPYVFDPGQATSQLSPAALTELSLGSMLICVSEYEEKLLADRTGLDRKKLVTPSRSLLVTRGGEGSVIYTEEREIRIPAVQPLRIADPVGAGDAYRGGLLRGLELGLPLETCGRIGSTIASFKLEAPGGQAYSPTLSDIAARYQMVWGTPYPG</sequence>
<proteinExistence type="predicted"/>
<keyword evidence="5" id="KW-1185">Reference proteome</keyword>
<accession>A0A388SCA0</accession>